<name>A0ABV7C4M2_9PROT</name>
<dbReference type="InterPro" id="IPR001845">
    <property type="entry name" value="HTH_ArsR_DNA-bd_dom"/>
</dbReference>
<dbReference type="NCBIfam" id="NF033788">
    <property type="entry name" value="HTH_metalloreg"/>
    <property type="match status" value="1"/>
</dbReference>
<dbReference type="RefSeq" id="WP_216840117.1">
    <property type="nucleotide sequence ID" value="NZ_JAFNJS010000013.1"/>
</dbReference>
<evidence type="ECO:0000259" key="1">
    <source>
        <dbReference type="PROSITE" id="PS50987"/>
    </source>
</evidence>
<feature type="domain" description="HTH arsR-type" evidence="1">
    <location>
        <begin position="1"/>
        <end position="94"/>
    </location>
</feature>
<dbReference type="PANTHER" id="PTHR38600">
    <property type="entry name" value="TRANSCRIPTIONAL REGULATORY PROTEIN"/>
    <property type="match status" value="1"/>
</dbReference>
<dbReference type="PANTHER" id="PTHR38600:SF2">
    <property type="entry name" value="SLL0088 PROTEIN"/>
    <property type="match status" value="1"/>
</dbReference>
<proteinExistence type="predicted"/>
<sequence length="114" mass="12697">MTNQPAALDRAFQALADPTRRAILSRLGAGPASVSRLAEPFTMAMPTLLQHIRVLEQGGLIGTEKRGRVRICALRPEALRETEDWLARQRAAWEGRLDRLDSYLLTMKDQADGV</sequence>
<organism evidence="2 3">
    <name type="scientific">Falsiroseomonas tokyonensis</name>
    <dbReference type="NCBI Taxonomy" id="430521"/>
    <lineage>
        <taxon>Bacteria</taxon>
        <taxon>Pseudomonadati</taxon>
        <taxon>Pseudomonadota</taxon>
        <taxon>Alphaproteobacteria</taxon>
        <taxon>Acetobacterales</taxon>
        <taxon>Roseomonadaceae</taxon>
        <taxon>Falsiroseomonas</taxon>
    </lineage>
</organism>
<evidence type="ECO:0000313" key="3">
    <source>
        <dbReference type="Proteomes" id="UP001595420"/>
    </source>
</evidence>
<comment type="caution">
    <text evidence="2">The sequence shown here is derived from an EMBL/GenBank/DDBJ whole genome shotgun (WGS) entry which is preliminary data.</text>
</comment>
<dbReference type="CDD" id="cd00090">
    <property type="entry name" value="HTH_ARSR"/>
    <property type="match status" value="1"/>
</dbReference>
<dbReference type="Pfam" id="PF12840">
    <property type="entry name" value="HTH_20"/>
    <property type="match status" value="1"/>
</dbReference>
<keyword evidence="3" id="KW-1185">Reference proteome</keyword>
<gene>
    <name evidence="2" type="ORF">ACFOD3_27520</name>
</gene>
<dbReference type="PROSITE" id="PS50987">
    <property type="entry name" value="HTH_ARSR_2"/>
    <property type="match status" value="1"/>
</dbReference>
<protein>
    <submittedName>
        <fullName evidence="2">ArsR/SmtB family transcription factor</fullName>
    </submittedName>
</protein>
<dbReference type="Proteomes" id="UP001595420">
    <property type="component" value="Unassembled WGS sequence"/>
</dbReference>
<dbReference type="EMBL" id="JBHRSB010000013">
    <property type="protein sequence ID" value="MFC3003673.1"/>
    <property type="molecule type" value="Genomic_DNA"/>
</dbReference>
<dbReference type="InterPro" id="IPR011991">
    <property type="entry name" value="ArsR-like_HTH"/>
</dbReference>
<dbReference type="SMART" id="SM00418">
    <property type="entry name" value="HTH_ARSR"/>
    <property type="match status" value="1"/>
</dbReference>
<reference evidence="3" key="1">
    <citation type="journal article" date="2019" name="Int. J. Syst. Evol. Microbiol.">
        <title>The Global Catalogue of Microorganisms (GCM) 10K type strain sequencing project: providing services to taxonomists for standard genome sequencing and annotation.</title>
        <authorList>
            <consortium name="The Broad Institute Genomics Platform"/>
            <consortium name="The Broad Institute Genome Sequencing Center for Infectious Disease"/>
            <person name="Wu L."/>
            <person name="Ma J."/>
        </authorList>
    </citation>
    <scope>NUCLEOTIDE SEQUENCE [LARGE SCALE GENOMIC DNA]</scope>
    <source>
        <strain evidence="3">CGMCC 1.16855</strain>
    </source>
</reference>
<accession>A0ABV7C4M2</accession>
<evidence type="ECO:0000313" key="2">
    <source>
        <dbReference type="EMBL" id="MFC3003673.1"/>
    </source>
</evidence>